<dbReference type="Proteomes" id="UP000570595">
    <property type="component" value="Unassembled WGS sequence"/>
</dbReference>
<feature type="region of interest" description="Disordered" evidence="1">
    <location>
        <begin position="1"/>
        <end position="23"/>
    </location>
</feature>
<gene>
    <name evidence="2" type="ORF">FOZ61_009871</name>
</gene>
<evidence type="ECO:0000256" key="1">
    <source>
        <dbReference type="SAM" id="MobiDB-lite"/>
    </source>
</evidence>
<dbReference type="AlphaFoldDB" id="A0A7J6L022"/>
<reference evidence="2 3" key="1">
    <citation type="submission" date="2020-04" db="EMBL/GenBank/DDBJ databases">
        <title>Perkinsus olseni comparative genomics.</title>
        <authorList>
            <person name="Bogema D.R."/>
        </authorList>
    </citation>
    <scope>NUCLEOTIDE SEQUENCE [LARGE SCALE GENOMIC DNA]</scope>
    <source>
        <strain evidence="2">ATCC PRA-179</strain>
    </source>
</reference>
<name>A0A7J6L022_PEROL</name>
<protein>
    <submittedName>
        <fullName evidence="2">Uncharacterized protein</fullName>
    </submittedName>
</protein>
<proteinExistence type="predicted"/>
<dbReference type="EMBL" id="JABAHT010000753">
    <property type="protein sequence ID" value="KAF4652169.1"/>
    <property type="molecule type" value="Genomic_DNA"/>
</dbReference>
<comment type="caution">
    <text evidence="2">The sequence shown here is derived from an EMBL/GenBank/DDBJ whole genome shotgun (WGS) entry which is preliminary data.</text>
</comment>
<feature type="compositionally biased region" description="Low complexity" evidence="1">
    <location>
        <begin position="1"/>
        <end position="10"/>
    </location>
</feature>
<accession>A0A7J6L022</accession>
<evidence type="ECO:0000313" key="2">
    <source>
        <dbReference type="EMBL" id="KAF4652169.1"/>
    </source>
</evidence>
<sequence length="101" mass="11351">MVKLLLLSSSTGGETSNYGDWESGRWPRRTCRRSCVWLRTAGTQPKSRRTGFRQEVLWQGGSVRAKTNATKPDVPEESQTPGLPVRGCCFYLGNLLCKSWN</sequence>
<organism evidence="2 3">
    <name type="scientific">Perkinsus olseni</name>
    <name type="common">Perkinsus atlanticus</name>
    <dbReference type="NCBI Taxonomy" id="32597"/>
    <lineage>
        <taxon>Eukaryota</taxon>
        <taxon>Sar</taxon>
        <taxon>Alveolata</taxon>
        <taxon>Perkinsozoa</taxon>
        <taxon>Perkinsea</taxon>
        <taxon>Perkinsida</taxon>
        <taxon>Perkinsidae</taxon>
        <taxon>Perkinsus</taxon>
    </lineage>
</organism>
<evidence type="ECO:0000313" key="3">
    <source>
        <dbReference type="Proteomes" id="UP000570595"/>
    </source>
</evidence>